<sequence length="125" mass="14036">MRLKFTICIFLAFMTSILIQRCKREAPAANIAPGAICLIADGLGNYGLIKVIKVGNNAIHFIIYANRYHGSPPQQFDVSMIEEAAPHLNPLALIGKEEFEDWKPVVVAVEAVREEEFQPLTRRKK</sequence>
<protein>
    <submittedName>
        <fullName evidence="1">Uncharacterized protein</fullName>
    </submittedName>
</protein>
<reference evidence="1 2" key="1">
    <citation type="submission" date="2018-06" db="EMBL/GenBank/DDBJ databases">
        <title>Chryseolinea flavus sp. nov., a member of the phylum Bacteroidetes isolated from soil.</title>
        <authorList>
            <person name="Li Y."/>
            <person name="Wang J."/>
        </authorList>
    </citation>
    <scope>NUCLEOTIDE SEQUENCE [LARGE SCALE GENOMIC DNA]</scope>
    <source>
        <strain evidence="1 2">SDU1-6</strain>
    </source>
</reference>
<dbReference type="Proteomes" id="UP000251889">
    <property type="component" value="Unassembled WGS sequence"/>
</dbReference>
<dbReference type="RefSeq" id="WP_112750048.1">
    <property type="nucleotide sequence ID" value="NZ_QMFY01000027.1"/>
</dbReference>
<evidence type="ECO:0000313" key="2">
    <source>
        <dbReference type="Proteomes" id="UP000251889"/>
    </source>
</evidence>
<evidence type="ECO:0000313" key="1">
    <source>
        <dbReference type="EMBL" id="RAV97797.1"/>
    </source>
</evidence>
<name>A0A364XV12_9BACT</name>
<dbReference type="EMBL" id="QMFY01000027">
    <property type="protein sequence ID" value="RAV97797.1"/>
    <property type="molecule type" value="Genomic_DNA"/>
</dbReference>
<gene>
    <name evidence="1" type="ORF">DQQ10_26865</name>
</gene>
<organism evidence="1 2">
    <name type="scientific">Pseudochryseolinea flava</name>
    <dbReference type="NCBI Taxonomy" id="2059302"/>
    <lineage>
        <taxon>Bacteria</taxon>
        <taxon>Pseudomonadati</taxon>
        <taxon>Bacteroidota</taxon>
        <taxon>Cytophagia</taxon>
        <taxon>Cytophagales</taxon>
        <taxon>Fulvivirgaceae</taxon>
        <taxon>Pseudochryseolinea</taxon>
    </lineage>
</organism>
<keyword evidence="2" id="KW-1185">Reference proteome</keyword>
<dbReference type="AlphaFoldDB" id="A0A364XV12"/>
<proteinExistence type="predicted"/>
<accession>A0A364XV12</accession>
<comment type="caution">
    <text evidence="1">The sequence shown here is derived from an EMBL/GenBank/DDBJ whole genome shotgun (WGS) entry which is preliminary data.</text>
</comment>